<evidence type="ECO:0000256" key="3">
    <source>
        <dbReference type="ARBA" id="ARBA00022448"/>
    </source>
</evidence>
<name>A0A1I3ZT80_9HYPH</name>
<evidence type="ECO:0000256" key="1">
    <source>
        <dbReference type="ARBA" id="ARBA00004417"/>
    </source>
</evidence>
<evidence type="ECO:0000256" key="5">
    <source>
        <dbReference type="ARBA" id="ARBA00022741"/>
    </source>
</evidence>
<comment type="caution">
    <text evidence="9">The sequence shown here is derived from an EMBL/GenBank/DDBJ whole genome shotgun (WGS) entry which is preliminary data.</text>
</comment>
<evidence type="ECO:0000259" key="8">
    <source>
        <dbReference type="PROSITE" id="PS50893"/>
    </source>
</evidence>
<evidence type="ECO:0000256" key="6">
    <source>
        <dbReference type="ARBA" id="ARBA00022840"/>
    </source>
</evidence>
<protein>
    <submittedName>
        <fullName evidence="9">Peptide/nickel transport system ATP-binding protein</fullName>
    </submittedName>
</protein>
<dbReference type="NCBIfam" id="NF008453">
    <property type="entry name" value="PRK11308.1"/>
    <property type="match status" value="2"/>
</dbReference>
<dbReference type="InterPro" id="IPR003439">
    <property type="entry name" value="ABC_transporter-like_ATP-bd"/>
</dbReference>
<accession>A0A1I3ZT80</accession>
<feature type="domain" description="ABC transporter" evidence="8">
    <location>
        <begin position="5"/>
        <end position="262"/>
    </location>
</feature>
<dbReference type="SMART" id="SM00382">
    <property type="entry name" value="AAA"/>
    <property type="match status" value="2"/>
</dbReference>
<dbReference type="InterPro" id="IPR050388">
    <property type="entry name" value="ABC_Ni/Peptide_Import"/>
</dbReference>
<keyword evidence="4" id="KW-1003">Cell membrane</keyword>
<dbReference type="CDD" id="cd03257">
    <property type="entry name" value="ABC_NikE_OppD_transporters"/>
    <property type="match status" value="2"/>
</dbReference>
<dbReference type="SUPFAM" id="SSF52540">
    <property type="entry name" value="P-loop containing nucleoside triphosphate hydrolases"/>
    <property type="match status" value="2"/>
</dbReference>
<dbReference type="Pfam" id="PF08352">
    <property type="entry name" value="oligo_HPY"/>
    <property type="match status" value="2"/>
</dbReference>
<dbReference type="InterPro" id="IPR013563">
    <property type="entry name" value="Oligopep_ABC_C"/>
</dbReference>
<dbReference type="RefSeq" id="WP_093519583.1">
    <property type="nucleotide sequence ID" value="NZ_FOSK01000005.1"/>
</dbReference>
<dbReference type="NCBIfam" id="NF007739">
    <property type="entry name" value="PRK10419.1"/>
    <property type="match status" value="2"/>
</dbReference>
<evidence type="ECO:0000256" key="2">
    <source>
        <dbReference type="ARBA" id="ARBA00005417"/>
    </source>
</evidence>
<sequence>MKPMINVTDLSVSFSGDDGKVTALDNISFSIPEGKTVCLVGESGCGKSVTAKALLRILDNHAAIESGRIDYTQMSGEPLNLAEGPAKAKHIRAIQGNEISMIYQEPMTSLSPLYTIGNQIVEVLRWHTNLSNDEAKFQAIEMLRLVGIPSAADRFDSYTFELSGGMRQRAMIAMALICNPRLLIADEPTTALDVTTQAIILDLMRDLQKTRNMSMLFITHDLGVVADIADEVVIMYLGNVVEQGPVEQILTNPQHPYTKGLLASLPHTDGKRRARLNAIPGVVPSLQNRPKGCPFQDRCDHFVTGLCNEKLPELTAISDVQSVRCHGFGAQADLVPLHASTSQVDDCLHAPNPVNRTAAPILELQNVSKHFPIRSGFFNRQTGTVRSLNDVSLNIWRGETLGLVGESGCGKSTLGQTIIGLHKATTGKVLFRPNEEEVELTGKTDSQLRPYWADIRMVFQDPNSSLNPRMAVYDIIAEVLRVGQELKTRKDIEGRVLEVLDKIGFSKEFLKRYPHAFSGGQRQRIGIARALAPYPKVIIADEAVSALDVSVQAQILNLLKDLQEELNLTYLFISHDLSVVAHISDRVAVMYAGRIVELADTETIFNTPRHPYTEALMSAILEPVPNAHGDDTRIRLQGNVPDPANLPKGCPFAPRCRYSSGICESSDPALGEISTDHLLACHHPDVVQNTPVDQLEAMAG</sequence>
<evidence type="ECO:0000313" key="9">
    <source>
        <dbReference type="EMBL" id="SFK47248.1"/>
    </source>
</evidence>
<evidence type="ECO:0000313" key="10">
    <source>
        <dbReference type="Proteomes" id="UP000199598"/>
    </source>
</evidence>
<dbReference type="PROSITE" id="PS00211">
    <property type="entry name" value="ABC_TRANSPORTER_1"/>
    <property type="match status" value="2"/>
</dbReference>
<dbReference type="PROSITE" id="PS50893">
    <property type="entry name" value="ABC_TRANSPORTER_2"/>
    <property type="match status" value="2"/>
</dbReference>
<dbReference type="NCBIfam" id="TIGR01727">
    <property type="entry name" value="oligo_HPY"/>
    <property type="match status" value="2"/>
</dbReference>
<dbReference type="Gene3D" id="3.40.50.300">
    <property type="entry name" value="P-loop containing nucleotide triphosphate hydrolases"/>
    <property type="match status" value="2"/>
</dbReference>
<keyword evidence="3" id="KW-0813">Transport</keyword>
<keyword evidence="6 9" id="KW-0067">ATP-binding</keyword>
<dbReference type="Proteomes" id="UP000199598">
    <property type="component" value="Unassembled WGS sequence"/>
</dbReference>
<comment type="similarity">
    <text evidence="2">Belongs to the ABC transporter superfamily.</text>
</comment>
<evidence type="ECO:0000256" key="4">
    <source>
        <dbReference type="ARBA" id="ARBA00022475"/>
    </source>
</evidence>
<comment type="subcellular location">
    <subcellularLocation>
        <location evidence="1">Cell inner membrane</location>
        <topology evidence="1">Peripheral membrane protein</topology>
    </subcellularLocation>
</comment>
<dbReference type="GO" id="GO:0005524">
    <property type="term" value="F:ATP binding"/>
    <property type="evidence" value="ECO:0007669"/>
    <property type="project" value="UniProtKB-KW"/>
</dbReference>
<keyword evidence="10" id="KW-1185">Reference proteome</keyword>
<dbReference type="EMBL" id="FOSK01000005">
    <property type="protein sequence ID" value="SFK47248.1"/>
    <property type="molecule type" value="Genomic_DNA"/>
</dbReference>
<dbReference type="InterPro" id="IPR003593">
    <property type="entry name" value="AAA+_ATPase"/>
</dbReference>
<proteinExistence type="inferred from homology"/>
<keyword evidence="7" id="KW-0472">Membrane</keyword>
<dbReference type="PANTHER" id="PTHR43297">
    <property type="entry name" value="OLIGOPEPTIDE TRANSPORT ATP-BINDING PROTEIN APPD"/>
    <property type="match status" value="1"/>
</dbReference>
<gene>
    <name evidence="9" type="ORF">SAMN04488518_105267</name>
</gene>
<dbReference type="PANTHER" id="PTHR43297:SF2">
    <property type="entry name" value="DIPEPTIDE TRANSPORT ATP-BINDING PROTEIN DPPD"/>
    <property type="match status" value="1"/>
</dbReference>
<organism evidence="9 10">
    <name type="scientific">Pseudovibrio ascidiaceicola</name>
    <dbReference type="NCBI Taxonomy" id="285279"/>
    <lineage>
        <taxon>Bacteria</taxon>
        <taxon>Pseudomonadati</taxon>
        <taxon>Pseudomonadota</taxon>
        <taxon>Alphaproteobacteria</taxon>
        <taxon>Hyphomicrobiales</taxon>
        <taxon>Stappiaceae</taxon>
        <taxon>Pseudovibrio</taxon>
    </lineage>
</organism>
<reference evidence="9 10" key="1">
    <citation type="submission" date="2016-10" db="EMBL/GenBank/DDBJ databases">
        <authorList>
            <person name="Varghese N."/>
            <person name="Submissions S."/>
        </authorList>
    </citation>
    <scope>NUCLEOTIDE SEQUENCE [LARGE SCALE GENOMIC DNA]</scope>
    <source>
        <strain evidence="9 10">DSM 16392</strain>
    </source>
</reference>
<evidence type="ECO:0000256" key="7">
    <source>
        <dbReference type="ARBA" id="ARBA00023136"/>
    </source>
</evidence>
<feature type="domain" description="ABC transporter" evidence="8">
    <location>
        <begin position="362"/>
        <end position="617"/>
    </location>
</feature>
<dbReference type="Pfam" id="PF00005">
    <property type="entry name" value="ABC_tran"/>
    <property type="match status" value="2"/>
</dbReference>
<dbReference type="InterPro" id="IPR017871">
    <property type="entry name" value="ABC_transporter-like_CS"/>
</dbReference>
<keyword evidence="5" id="KW-0547">Nucleotide-binding</keyword>
<dbReference type="InterPro" id="IPR027417">
    <property type="entry name" value="P-loop_NTPase"/>
</dbReference>